<dbReference type="Proteomes" id="UP000663846">
    <property type="component" value="Unassembled WGS sequence"/>
</dbReference>
<proteinExistence type="predicted"/>
<dbReference type="EMBL" id="CAJMWS010000384">
    <property type="protein sequence ID" value="CAE6439871.1"/>
    <property type="molecule type" value="Genomic_DNA"/>
</dbReference>
<dbReference type="AlphaFoldDB" id="A0A8H3ARJ8"/>
<dbReference type="Gene3D" id="1.10.287.950">
    <property type="entry name" value="Methyl-accepting chemotaxis protein"/>
    <property type="match status" value="1"/>
</dbReference>
<evidence type="ECO:0008006" key="4">
    <source>
        <dbReference type="Google" id="ProtNLM"/>
    </source>
</evidence>
<evidence type="ECO:0000313" key="2">
    <source>
        <dbReference type="EMBL" id="CAE6439871.1"/>
    </source>
</evidence>
<keyword evidence="1" id="KW-0175">Coiled coil</keyword>
<name>A0A8H3ARJ8_9AGAM</name>
<feature type="coiled-coil region" evidence="1">
    <location>
        <begin position="178"/>
        <end position="212"/>
    </location>
</feature>
<protein>
    <recommendedName>
        <fullName evidence="4">Laminin domain protein</fullName>
    </recommendedName>
</protein>
<sequence>MAQKAADIPGTGDRKLLARLYDHLFDAQMAKYRAGCFNAIFPEVYGILFNTTYTPPTLPVYVTVRLEPVTGTPSEEEAIKVQSAVQSYQQFANVPALFDSRVDMELSQHLFDVQMARYTQRARQSPVNGGSGESLIISSARITQQPVAEELGTSTNNSGTGGNFGSHKSALHALGSAVQDAIERSNRLAEQANQLIERSNQIAERANQLVEESTQPVDQSNQPSESFSQLFEYLNGHLEQLNHLAKEGMQPVERLGNVLENINKVLMRIQHAIVRNHKANTISALDCLVNEKGETPATSSTTKHRRFEDVTHDESFAVMIDGALHHSHFSDKWLGEFIRLYGIGDGMFEDASTVQLKAGISIEYARMRLREFLESCLG</sequence>
<comment type="caution">
    <text evidence="2">The sequence shown here is derived from an EMBL/GenBank/DDBJ whole genome shotgun (WGS) entry which is preliminary data.</text>
</comment>
<accession>A0A8H3ARJ8</accession>
<gene>
    <name evidence="2" type="ORF">RDB_LOCUS127607</name>
</gene>
<evidence type="ECO:0000256" key="1">
    <source>
        <dbReference type="SAM" id="Coils"/>
    </source>
</evidence>
<organism evidence="2 3">
    <name type="scientific">Rhizoctonia solani</name>
    <dbReference type="NCBI Taxonomy" id="456999"/>
    <lineage>
        <taxon>Eukaryota</taxon>
        <taxon>Fungi</taxon>
        <taxon>Dikarya</taxon>
        <taxon>Basidiomycota</taxon>
        <taxon>Agaricomycotina</taxon>
        <taxon>Agaricomycetes</taxon>
        <taxon>Cantharellales</taxon>
        <taxon>Ceratobasidiaceae</taxon>
        <taxon>Rhizoctonia</taxon>
    </lineage>
</organism>
<dbReference type="SUPFAM" id="SSF58104">
    <property type="entry name" value="Methyl-accepting chemotaxis protein (MCP) signaling domain"/>
    <property type="match status" value="1"/>
</dbReference>
<reference evidence="2" key="1">
    <citation type="submission" date="2021-01" db="EMBL/GenBank/DDBJ databases">
        <authorList>
            <person name="Kaushik A."/>
        </authorList>
    </citation>
    <scope>NUCLEOTIDE SEQUENCE</scope>
    <source>
        <strain evidence="2">AG1-1C</strain>
    </source>
</reference>
<evidence type="ECO:0000313" key="3">
    <source>
        <dbReference type="Proteomes" id="UP000663846"/>
    </source>
</evidence>